<gene>
    <name evidence="1" type="ORF">PRK78_004714</name>
</gene>
<keyword evidence="2" id="KW-1185">Reference proteome</keyword>
<dbReference type="EMBL" id="CP120629">
    <property type="protein sequence ID" value="WEW59245.1"/>
    <property type="molecule type" value="Genomic_DNA"/>
</dbReference>
<evidence type="ECO:0000313" key="1">
    <source>
        <dbReference type="EMBL" id="WEW59245.1"/>
    </source>
</evidence>
<accession>A0AAF0IIV1</accession>
<evidence type="ECO:0000313" key="2">
    <source>
        <dbReference type="Proteomes" id="UP001219355"/>
    </source>
</evidence>
<protein>
    <submittedName>
        <fullName evidence="1">Uncharacterized protein</fullName>
    </submittedName>
</protein>
<proteinExistence type="predicted"/>
<name>A0AAF0IIV1_9EURO</name>
<organism evidence="1 2">
    <name type="scientific">Emydomyces testavorans</name>
    <dbReference type="NCBI Taxonomy" id="2070801"/>
    <lineage>
        <taxon>Eukaryota</taxon>
        <taxon>Fungi</taxon>
        <taxon>Dikarya</taxon>
        <taxon>Ascomycota</taxon>
        <taxon>Pezizomycotina</taxon>
        <taxon>Eurotiomycetes</taxon>
        <taxon>Eurotiomycetidae</taxon>
        <taxon>Onygenales</taxon>
        <taxon>Nannizziopsiaceae</taxon>
        <taxon>Emydomyces</taxon>
    </lineage>
</organism>
<reference evidence="1" key="1">
    <citation type="submission" date="2023-03" db="EMBL/GenBank/DDBJ databases">
        <title>Emydomyces testavorans Genome Sequence.</title>
        <authorList>
            <person name="Hoyer L."/>
        </authorList>
    </citation>
    <scope>NUCLEOTIDE SEQUENCE</scope>
    <source>
        <strain evidence="1">16-2883</strain>
    </source>
</reference>
<dbReference type="Proteomes" id="UP001219355">
    <property type="component" value="Chromosome 3"/>
</dbReference>
<sequence>MEASAALPTFTPRALKLTGQLSRIPWINYDPLWPANIHSHPSTEPRHPTEDPNLRQESLHPRWKTLKQGYGSRHIFDIAPFSLWDDANQCFRNPKKDESQWIFAHYRAKQIRLEYPIVLIVTDTVPNPLPLTVACVAVRFVPSAPISTMPYVNTAYASPRVPDPMSSPLGRWANPTNEEAAEIIRILSTMANIKAINWVGPYCYVELCTDNRVYERRSLPGYVAGKSTTYHHSAVDFWKDIENNDFHYIFDPQEYAEIGVQDDTNYLQHGWGILHPGVKIASSHDPLAGIERNSTCGVRLQNERGEVVVTVANHSVMDSDDVYHPSIEGSRIGQVVERWQAQDVAMVALTPAVCFTNSEYFQATAPQRLLRSNQVREGSWCSADGITTGVIFLQCVGIRVGGIEGVASGITIEAVQYHTEKIYAMFGALDGKPMEGICGAPIVEESCSLSGAIGGGISGFFQFGNSQFAMSPVLDEIIDSGWELY</sequence>
<dbReference type="AlphaFoldDB" id="A0AAF0IIV1"/>